<gene>
    <name evidence="1" type="ORF">GCM10023116_09630</name>
</gene>
<proteinExistence type="predicted"/>
<protein>
    <submittedName>
        <fullName evidence="1">Uncharacterized protein</fullName>
    </submittedName>
</protein>
<dbReference type="RefSeq" id="WP_345194386.1">
    <property type="nucleotide sequence ID" value="NZ_BAABFL010000089.1"/>
</dbReference>
<keyword evidence="2" id="KW-1185">Reference proteome</keyword>
<accession>A0ABP8UXP6</accession>
<evidence type="ECO:0000313" key="2">
    <source>
        <dbReference type="Proteomes" id="UP001500604"/>
    </source>
</evidence>
<evidence type="ECO:0000313" key="1">
    <source>
        <dbReference type="EMBL" id="GAA4648693.1"/>
    </source>
</evidence>
<comment type="caution">
    <text evidence="1">The sequence shown here is derived from an EMBL/GenBank/DDBJ whole genome shotgun (WGS) entry which is preliminary data.</text>
</comment>
<name>A0ABP8UXP6_9GAMM</name>
<dbReference type="EMBL" id="BAABFL010000089">
    <property type="protein sequence ID" value="GAA4648693.1"/>
    <property type="molecule type" value="Genomic_DNA"/>
</dbReference>
<organism evidence="1 2">
    <name type="scientific">Kistimonas scapharcae</name>
    <dbReference type="NCBI Taxonomy" id="1036133"/>
    <lineage>
        <taxon>Bacteria</taxon>
        <taxon>Pseudomonadati</taxon>
        <taxon>Pseudomonadota</taxon>
        <taxon>Gammaproteobacteria</taxon>
        <taxon>Oceanospirillales</taxon>
        <taxon>Endozoicomonadaceae</taxon>
        <taxon>Kistimonas</taxon>
    </lineage>
</organism>
<sequence length="296" mass="32994">MPSMPAFFNDLSPAKRFLLQALVLFVSGFLLAAGVSHWLSLNAGPPAQDQHLSSVSTDTVFMCSANPDAGQWVNIPVNLNQPHFLVDGDEGIYEVNRFEGQSIQYNTIQKKAADHLVNQVRDAVGQRGWHNFDQAIRDGFSWYLPGHYAKKEYLYDEQIMDPERPEVLIYSGKRLIGAMFLATCESCDIDLSGPQPGGALTQWHYHIFNFNFCFPDRLPEKEFSLALPGSDGVCPTGVLTNRTPEMIHVWLEDHPDGRFASDDGFSLPPVDQACAGEDTGTYPCNISVRDQPDLVR</sequence>
<reference evidence="2" key="1">
    <citation type="journal article" date="2019" name="Int. J. Syst. Evol. Microbiol.">
        <title>The Global Catalogue of Microorganisms (GCM) 10K type strain sequencing project: providing services to taxonomists for standard genome sequencing and annotation.</title>
        <authorList>
            <consortium name="The Broad Institute Genomics Platform"/>
            <consortium name="The Broad Institute Genome Sequencing Center for Infectious Disease"/>
            <person name="Wu L."/>
            <person name="Ma J."/>
        </authorList>
    </citation>
    <scope>NUCLEOTIDE SEQUENCE [LARGE SCALE GENOMIC DNA]</scope>
    <source>
        <strain evidence="2">JCM 17805</strain>
    </source>
</reference>
<dbReference type="Proteomes" id="UP001500604">
    <property type="component" value="Unassembled WGS sequence"/>
</dbReference>